<dbReference type="InterPro" id="IPR001138">
    <property type="entry name" value="Zn2Cys6_DnaBD"/>
</dbReference>
<dbReference type="PANTHER" id="PTHR46910">
    <property type="entry name" value="TRANSCRIPTION FACTOR PDR1"/>
    <property type="match status" value="1"/>
</dbReference>
<reference evidence="5" key="1">
    <citation type="submission" date="2022-07" db="EMBL/GenBank/DDBJ databases">
        <title>Fungi with potential for degradation of polypropylene.</title>
        <authorList>
            <person name="Gostincar C."/>
        </authorList>
    </citation>
    <scope>NUCLEOTIDE SEQUENCE</scope>
    <source>
        <strain evidence="5">EXF-13308</strain>
    </source>
</reference>
<dbReference type="EMBL" id="JANBVO010000002">
    <property type="protein sequence ID" value="KAJ9156580.1"/>
    <property type="molecule type" value="Genomic_DNA"/>
</dbReference>
<dbReference type="Gene3D" id="4.10.240.10">
    <property type="entry name" value="Zn(2)-C6 fungal-type DNA-binding domain"/>
    <property type="match status" value="1"/>
</dbReference>
<dbReference type="GO" id="GO:0003677">
    <property type="term" value="F:DNA binding"/>
    <property type="evidence" value="ECO:0007669"/>
    <property type="project" value="InterPro"/>
</dbReference>
<dbReference type="Pfam" id="PF04082">
    <property type="entry name" value="Fungal_trans"/>
    <property type="match status" value="1"/>
</dbReference>
<evidence type="ECO:0000256" key="2">
    <source>
        <dbReference type="ARBA" id="ARBA00023242"/>
    </source>
</evidence>
<dbReference type="GO" id="GO:0000981">
    <property type="term" value="F:DNA-binding transcription factor activity, RNA polymerase II-specific"/>
    <property type="evidence" value="ECO:0007669"/>
    <property type="project" value="InterPro"/>
</dbReference>
<dbReference type="CDD" id="cd00067">
    <property type="entry name" value="GAL4"/>
    <property type="match status" value="1"/>
</dbReference>
<evidence type="ECO:0000313" key="5">
    <source>
        <dbReference type="EMBL" id="KAJ9156580.1"/>
    </source>
</evidence>
<feature type="region of interest" description="Disordered" evidence="3">
    <location>
        <begin position="1"/>
        <end position="36"/>
    </location>
</feature>
<dbReference type="SMART" id="SM00066">
    <property type="entry name" value="GAL4"/>
    <property type="match status" value="1"/>
</dbReference>
<feature type="region of interest" description="Disordered" evidence="3">
    <location>
        <begin position="72"/>
        <end position="128"/>
    </location>
</feature>
<protein>
    <submittedName>
        <fullName evidence="5">Transcription factor</fullName>
    </submittedName>
</protein>
<dbReference type="GO" id="GO:0008270">
    <property type="term" value="F:zinc ion binding"/>
    <property type="evidence" value="ECO:0007669"/>
    <property type="project" value="InterPro"/>
</dbReference>
<sequence>MPSSNHEIDPPDNGANESALSPVIAASKRIPKRRRNARACDRCHRNACKCSPGIEGRTCSRCKNQGVACTYSRPAKRRGPPPRRSLNGDNDMISPPSPRKPQRSESSAAAHAGLPATSRDTEPDNECIRVSTPRLSTSNFYPAYEDEIRHETIEALLKVFFHASYPLRPYFHWPSYVAQVMHRQYQTDWGVFIVTMAVCSLGAIRLCDGAPMGSDPHPLRSEAVDLFSKCFAAAVKAMPSESISCPDYYPLMKAKSILASACIQNGDLKRAYALLGDYNSLCVTSGFHVEANWPTSLTQIQREERRRFFWGVYQQEQYLANNAGFVSRQRDAKVTVQYPVEVYDDEDITETGIRLRTEQISFLRGFNYCTDLYRILEHMDGGVRGRQQVSSEELGGAVASFLYRLRPSKEMATECLQLITRLHEDLPEDLKSVKVMTGDPQVDRNGYIAYNILITTQTLKLLLVGTERPSVHMRCAIASELLDELSAIPMEFFHASSTVSLHHMAQNRREVLLLV</sequence>
<gene>
    <name evidence="5" type="ORF">NKR23_g974</name>
</gene>
<feature type="domain" description="Zn(2)-C6 fungal-type" evidence="4">
    <location>
        <begin position="39"/>
        <end position="71"/>
    </location>
</feature>
<dbReference type="AlphaFoldDB" id="A0AA38VZU5"/>
<dbReference type="GO" id="GO:0006351">
    <property type="term" value="P:DNA-templated transcription"/>
    <property type="evidence" value="ECO:0007669"/>
    <property type="project" value="InterPro"/>
</dbReference>
<evidence type="ECO:0000256" key="3">
    <source>
        <dbReference type="SAM" id="MobiDB-lite"/>
    </source>
</evidence>
<evidence type="ECO:0000313" key="6">
    <source>
        <dbReference type="Proteomes" id="UP001174694"/>
    </source>
</evidence>
<organism evidence="5 6">
    <name type="scientific">Pleurostoma richardsiae</name>
    <dbReference type="NCBI Taxonomy" id="41990"/>
    <lineage>
        <taxon>Eukaryota</taxon>
        <taxon>Fungi</taxon>
        <taxon>Dikarya</taxon>
        <taxon>Ascomycota</taxon>
        <taxon>Pezizomycotina</taxon>
        <taxon>Sordariomycetes</taxon>
        <taxon>Sordariomycetidae</taxon>
        <taxon>Calosphaeriales</taxon>
        <taxon>Pleurostomataceae</taxon>
        <taxon>Pleurostoma</taxon>
    </lineage>
</organism>
<comment type="caution">
    <text evidence="5">The sequence shown here is derived from an EMBL/GenBank/DDBJ whole genome shotgun (WGS) entry which is preliminary data.</text>
</comment>
<dbReference type="PANTHER" id="PTHR46910:SF18">
    <property type="entry name" value="ZN(II)2CYS6 TRANSCRIPTION FACTOR (EUROFUNG)"/>
    <property type="match status" value="1"/>
</dbReference>
<evidence type="ECO:0000256" key="1">
    <source>
        <dbReference type="ARBA" id="ARBA00022723"/>
    </source>
</evidence>
<dbReference type="CDD" id="cd12148">
    <property type="entry name" value="fungal_TF_MHR"/>
    <property type="match status" value="1"/>
</dbReference>
<dbReference type="InterPro" id="IPR050987">
    <property type="entry name" value="AtrR-like"/>
</dbReference>
<dbReference type="Proteomes" id="UP001174694">
    <property type="component" value="Unassembled WGS sequence"/>
</dbReference>
<name>A0AA38VZU5_9PEZI</name>
<proteinExistence type="predicted"/>
<keyword evidence="6" id="KW-1185">Reference proteome</keyword>
<keyword evidence="2" id="KW-0539">Nucleus</keyword>
<keyword evidence="1" id="KW-0479">Metal-binding</keyword>
<accession>A0AA38VZU5</accession>
<dbReference type="SUPFAM" id="SSF57701">
    <property type="entry name" value="Zn2/Cys6 DNA-binding domain"/>
    <property type="match status" value="1"/>
</dbReference>
<dbReference type="PROSITE" id="PS50048">
    <property type="entry name" value="ZN2_CY6_FUNGAL_2"/>
    <property type="match status" value="1"/>
</dbReference>
<dbReference type="InterPro" id="IPR007219">
    <property type="entry name" value="XnlR_reg_dom"/>
</dbReference>
<dbReference type="InterPro" id="IPR036864">
    <property type="entry name" value="Zn2-C6_fun-type_DNA-bd_sf"/>
</dbReference>
<evidence type="ECO:0000259" key="4">
    <source>
        <dbReference type="PROSITE" id="PS50048"/>
    </source>
</evidence>